<evidence type="ECO:0000256" key="5">
    <source>
        <dbReference type="HAMAP-Rule" id="MF_00198"/>
    </source>
</evidence>
<comment type="similarity">
    <text evidence="1 5">Belongs to the spermidine/spermine synthase family.</text>
</comment>
<dbReference type="UniPathway" id="UPA00248">
    <property type="reaction ID" value="UER00314"/>
</dbReference>
<comment type="catalytic activity">
    <reaction evidence="5">
        <text>S-adenosyl 3-(methylsulfanyl)propylamine + putrescine = S-methyl-5'-thioadenosine + spermidine + H(+)</text>
        <dbReference type="Rhea" id="RHEA:12721"/>
        <dbReference type="ChEBI" id="CHEBI:15378"/>
        <dbReference type="ChEBI" id="CHEBI:17509"/>
        <dbReference type="ChEBI" id="CHEBI:57443"/>
        <dbReference type="ChEBI" id="CHEBI:57834"/>
        <dbReference type="ChEBI" id="CHEBI:326268"/>
        <dbReference type="EC" id="2.5.1.16"/>
    </reaction>
</comment>
<name>A0A0Q3HXW0_9FLAO</name>
<evidence type="ECO:0000256" key="4">
    <source>
        <dbReference type="ARBA" id="ARBA00023115"/>
    </source>
</evidence>
<keyword evidence="4 5" id="KW-0620">Polyamine biosynthesis</keyword>
<dbReference type="GO" id="GO:0008295">
    <property type="term" value="P:spermidine biosynthetic process"/>
    <property type="evidence" value="ECO:0007669"/>
    <property type="project" value="UniProtKB-UniRule"/>
</dbReference>
<dbReference type="EC" id="2.5.1.16" evidence="5"/>
<evidence type="ECO:0000256" key="2">
    <source>
        <dbReference type="ARBA" id="ARBA00022679"/>
    </source>
</evidence>
<dbReference type="Gene3D" id="3.40.50.150">
    <property type="entry name" value="Vaccinia Virus protein VP39"/>
    <property type="match status" value="1"/>
</dbReference>
<protein>
    <recommendedName>
        <fullName evidence="5">Polyamine aminopropyltransferase</fullName>
    </recommendedName>
    <alternativeName>
        <fullName evidence="5">Putrescine aminopropyltransferase</fullName>
        <shortName evidence="5">PAPT</shortName>
    </alternativeName>
    <alternativeName>
        <fullName evidence="5">Spermidine synthase</fullName>
        <shortName evidence="5">SPDS</shortName>
        <shortName evidence="5">SPDSY</shortName>
        <ecNumber evidence="5">2.5.1.16</ecNumber>
    </alternativeName>
</protein>
<dbReference type="PANTHER" id="PTHR43317:SF1">
    <property type="entry name" value="THERMOSPERMINE SYNTHASE ACAULIS5"/>
    <property type="match status" value="1"/>
</dbReference>
<reference evidence="8 9" key="1">
    <citation type="submission" date="2015-10" db="EMBL/GenBank/DDBJ databases">
        <title>Chryseobacterium aquaticum genome.</title>
        <authorList>
            <person name="Newman J.D."/>
            <person name="Ferguson M.B."/>
            <person name="Miller J.R."/>
        </authorList>
    </citation>
    <scope>NUCLEOTIDE SEQUENCE [LARGE SCALE GENOMIC DNA]</scope>
    <source>
        <strain evidence="8 9">KCTC 12483</strain>
    </source>
</reference>
<feature type="active site" description="Proton acceptor" evidence="5 6">
    <location>
        <position position="367"/>
    </location>
</feature>
<feature type="binding site" evidence="5">
    <location>
        <begin position="349"/>
        <end position="350"/>
    </location>
    <ligand>
        <name>S-methyl-5'-thioadenosine</name>
        <dbReference type="ChEBI" id="CHEBI:17509"/>
    </ligand>
</feature>
<feature type="binding site" evidence="5">
    <location>
        <position position="271"/>
    </location>
    <ligand>
        <name>spermidine</name>
        <dbReference type="ChEBI" id="CHEBI:57834"/>
    </ligand>
</feature>
<dbReference type="CDD" id="cd02440">
    <property type="entry name" value="AdoMet_MTases"/>
    <property type="match status" value="1"/>
</dbReference>
<dbReference type="InterPro" id="IPR001045">
    <property type="entry name" value="Spermi_synthase"/>
</dbReference>
<feature type="transmembrane region" description="Helical" evidence="5">
    <location>
        <begin position="200"/>
        <end position="216"/>
    </location>
</feature>
<organism evidence="8 9">
    <name type="scientific">Chryseobacterium aquaticum</name>
    <dbReference type="NCBI Taxonomy" id="452084"/>
    <lineage>
        <taxon>Bacteria</taxon>
        <taxon>Pseudomonadati</taxon>
        <taxon>Bacteroidota</taxon>
        <taxon>Flavobacteriia</taxon>
        <taxon>Flavobacteriales</taxon>
        <taxon>Weeksellaceae</taxon>
        <taxon>Chryseobacterium group</taxon>
        <taxon>Chryseobacterium</taxon>
    </lineage>
</organism>
<comment type="function">
    <text evidence="5">Catalyzes the irreversible transfer of a propylamine group from the amino donor S-adenosylmethioninamine (decarboxy-AdoMet) to putrescine (1,4-diaminobutane) to yield spermidine.</text>
</comment>
<dbReference type="NCBIfam" id="NF002956">
    <property type="entry name" value="PRK03612.1"/>
    <property type="match status" value="1"/>
</dbReference>
<dbReference type="GO" id="GO:0004766">
    <property type="term" value="F:spermidine synthase activity"/>
    <property type="evidence" value="ECO:0007669"/>
    <property type="project" value="UniProtKB-UniRule"/>
</dbReference>
<dbReference type="GO" id="GO:0010487">
    <property type="term" value="F:thermospermine synthase activity"/>
    <property type="evidence" value="ECO:0007669"/>
    <property type="project" value="UniProtKB-ARBA"/>
</dbReference>
<dbReference type="PANTHER" id="PTHR43317">
    <property type="entry name" value="THERMOSPERMINE SYNTHASE ACAULIS5"/>
    <property type="match status" value="1"/>
</dbReference>
<comment type="subunit">
    <text evidence="5">Homodimer or homotetramer.</text>
</comment>
<evidence type="ECO:0000256" key="3">
    <source>
        <dbReference type="ARBA" id="ARBA00023066"/>
    </source>
</evidence>
<feature type="transmembrane region" description="Helical" evidence="5">
    <location>
        <begin position="75"/>
        <end position="98"/>
    </location>
</feature>
<dbReference type="InterPro" id="IPR029063">
    <property type="entry name" value="SAM-dependent_MTases_sf"/>
</dbReference>
<feature type="transmembrane region" description="Helical" evidence="5">
    <location>
        <begin position="104"/>
        <end position="125"/>
    </location>
</feature>
<comment type="pathway">
    <text evidence="5">Amine and polyamine biosynthesis; spermidine biosynthesis; spermidine from putrescine: step 1/1.</text>
</comment>
<evidence type="ECO:0000313" key="9">
    <source>
        <dbReference type="Proteomes" id="UP000051682"/>
    </source>
</evidence>
<keyword evidence="3 5" id="KW-0745">Spermidine biosynthesis</keyword>
<gene>
    <name evidence="5" type="primary">speE</name>
    <name evidence="8" type="ORF">AR438_04215</name>
</gene>
<proteinExistence type="inferred from homology"/>
<feature type="binding site" evidence="5">
    <location>
        <position position="295"/>
    </location>
    <ligand>
        <name>spermidine</name>
        <dbReference type="ChEBI" id="CHEBI:57834"/>
    </ligand>
</feature>
<comment type="subcellular location">
    <subcellularLocation>
        <location evidence="5">Cell membrane</location>
        <topology evidence="5">Multi-pass membrane protein</topology>
    </subcellularLocation>
</comment>
<dbReference type="STRING" id="452084.AR438_04215"/>
<dbReference type="PROSITE" id="PS01330">
    <property type="entry name" value="PABS_1"/>
    <property type="match status" value="1"/>
</dbReference>
<evidence type="ECO:0000256" key="1">
    <source>
        <dbReference type="ARBA" id="ARBA00007867"/>
    </source>
</evidence>
<keyword evidence="5" id="KW-1003">Cell membrane</keyword>
<keyword evidence="2 5" id="KW-0808">Transferase</keyword>
<dbReference type="Gene3D" id="1.20.1250.20">
    <property type="entry name" value="MFS general substrate transporter like domains"/>
    <property type="match status" value="1"/>
</dbReference>
<feature type="transmembrane region" description="Helical" evidence="5">
    <location>
        <begin position="12"/>
        <end position="38"/>
    </location>
</feature>
<keyword evidence="5" id="KW-0812">Transmembrane</keyword>
<evidence type="ECO:0000256" key="6">
    <source>
        <dbReference type="PROSITE-ProRule" id="PRU00354"/>
    </source>
</evidence>
<feature type="binding site" evidence="5">
    <location>
        <position position="241"/>
    </location>
    <ligand>
        <name>S-methyl-5'-thioadenosine</name>
        <dbReference type="ChEBI" id="CHEBI:17509"/>
    </ligand>
</feature>
<comment type="caution">
    <text evidence="8">The sequence shown here is derived from an EMBL/GenBank/DDBJ whole genome shotgun (WGS) entry which is preliminary data.</text>
</comment>
<keyword evidence="5" id="KW-0472">Membrane</keyword>
<feature type="binding site" evidence="5">
    <location>
        <position position="315"/>
    </location>
    <ligand>
        <name>S-methyl-5'-thioadenosine</name>
        <dbReference type="ChEBI" id="CHEBI:17509"/>
    </ligand>
</feature>
<dbReference type="PROSITE" id="PS51006">
    <property type="entry name" value="PABS_2"/>
    <property type="match status" value="1"/>
</dbReference>
<dbReference type="InterPro" id="IPR030373">
    <property type="entry name" value="PABS_CS"/>
</dbReference>
<dbReference type="InterPro" id="IPR030374">
    <property type="entry name" value="PABS"/>
</dbReference>
<dbReference type="EMBL" id="LLYZ01000002">
    <property type="protein sequence ID" value="KQK27413.1"/>
    <property type="molecule type" value="Genomic_DNA"/>
</dbReference>
<dbReference type="AlphaFoldDB" id="A0A0Q3HXW0"/>
<evidence type="ECO:0000313" key="8">
    <source>
        <dbReference type="EMBL" id="KQK27413.1"/>
    </source>
</evidence>
<dbReference type="FunFam" id="3.40.50.150:FF:000088">
    <property type="entry name" value="Polyamine aminopropyltransferase"/>
    <property type="match status" value="1"/>
</dbReference>
<dbReference type="GO" id="GO:0005886">
    <property type="term" value="C:plasma membrane"/>
    <property type="evidence" value="ECO:0007669"/>
    <property type="project" value="UniProtKB-SubCell"/>
</dbReference>
<accession>A0A0Q3HXW0</accession>
<keyword evidence="9" id="KW-1185">Reference proteome</keyword>
<dbReference type="SUPFAM" id="SSF53335">
    <property type="entry name" value="S-adenosyl-L-methionine-dependent methyltransferases"/>
    <property type="match status" value="1"/>
</dbReference>
<feature type="transmembrane region" description="Helical" evidence="5">
    <location>
        <begin position="137"/>
        <end position="159"/>
    </location>
</feature>
<evidence type="ECO:0000259" key="7">
    <source>
        <dbReference type="PROSITE" id="PS51006"/>
    </source>
</evidence>
<keyword evidence="5" id="KW-1133">Transmembrane helix</keyword>
<dbReference type="InterPro" id="IPR036259">
    <property type="entry name" value="MFS_trans_sf"/>
</dbReference>
<feature type="domain" description="PABS" evidence="7">
    <location>
        <begin position="211"/>
        <end position="446"/>
    </location>
</feature>
<feature type="transmembrane region" description="Helical" evidence="5">
    <location>
        <begin position="44"/>
        <end position="63"/>
    </location>
</feature>
<comment type="caution">
    <text evidence="5">Lacks conserved residue(s) required for the propagation of feature annotation.</text>
</comment>
<feature type="transmembrane region" description="Helical" evidence="5">
    <location>
        <begin position="171"/>
        <end position="188"/>
    </location>
</feature>
<dbReference type="Proteomes" id="UP000051682">
    <property type="component" value="Unassembled WGS sequence"/>
</dbReference>
<dbReference type="Pfam" id="PF01564">
    <property type="entry name" value="Spermine_synth"/>
    <property type="match status" value="1"/>
</dbReference>
<sequence length="504" mass="57730">MDKKRLSLELLLLSSVFVIATCGLIYELVAGALASYLLGDSVKQFSFIIGVYLFSMGVGSYLAKFIKGSLIDKFIEIEILVGIVGGISSVVLFLLFNTVGHFEWALYIFVFSTGCLVGLEIPLLMNILKDKVQFKDLVSNVFAFDYVGALLASILFPLVLIPNLGIIKTPLFFGLINISIAIFLCFYLKNNLLKPLSLKIKSIGAFVLLLILFIFSDRILSFSEEKLYGENVVYSHNSPYQRIVLTRNSREFRLYLNNNLQFSSTDEYRYHEALVHPVMSMAKNIDHVLILGGGDGFAVREVLKYKEVKHITLVDLDGEMTGFFKNNETMRQLNHSSLSDKKVTVINKDAYIWVKENKQKFGVIIIDFPDPSNYSLGKLYSLQFYHELEKITTTDTKIVVQTTSPYFAPKSFWCIEKTMNEVFPFTKAYHTYVPSFGEWGFSMASFEPINNKIYRKISDLKFYDYNFSQMSYFNKDMKANSVEVNRLDNQILVRYFDEEWGKVQ</sequence>
<dbReference type="HAMAP" id="MF_00198">
    <property type="entry name" value="Spermidine_synth"/>
    <property type="match status" value="1"/>
</dbReference>
<dbReference type="OrthoDB" id="9793120at2"/>
<dbReference type="RefSeq" id="WP_056012192.1">
    <property type="nucleotide sequence ID" value="NZ_LLYZ01000002.1"/>
</dbReference>